<evidence type="ECO:0000259" key="7">
    <source>
        <dbReference type="PROSITE" id="PS51085"/>
    </source>
</evidence>
<dbReference type="PROSITE" id="PS00197">
    <property type="entry name" value="2FE2S_FER_1"/>
    <property type="match status" value="1"/>
</dbReference>
<dbReference type="Proteomes" id="UP000037511">
    <property type="component" value="Unassembled WGS sequence"/>
</dbReference>
<evidence type="ECO:0000259" key="8">
    <source>
        <dbReference type="PROSITE" id="PS51384"/>
    </source>
</evidence>
<dbReference type="InterPro" id="IPR006058">
    <property type="entry name" value="2Fe2S_fd_BS"/>
</dbReference>
<dbReference type="InterPro" id="IPR012675">
    <property type="entry name" value="Beta-grasp_dom_sf"/>
</dbReference>
<dbReference type="RefSeq" id="WP_050449595.1">
    <property type="nucleotide sequence ID" value="NZ_LGVG01000046.1"/>
</dbReference>
<dbReference type="PROSITE" id="PS51384">
    <property type="entry name" value="FAD_FR"/>
    <property type="match status" value="1"/>
</dbReference>
<evidence type="ECO:0000256" key="4">
    <source>
        <dbReference type="ARBA" id="ARBA00023002"/>
    </source>
</evidence>
<dbReference type="Pfam" id="PF00970">
    <property type="entry name" value="FAD_binding_6"/>
    <property type="match status" value="1"/>
</dbReference>
<keyword evidence="2" id="KW-0001">2Fe-2S</keyword>
<keyword evidence="4" id="KW-0560">Oxidoreductase</keyword>
<dbReference type="Gene3D" id="2.40.30.10">
    <property type="entry name" value="Translation factors"/>
    <property type="match status" value="1"/>
</dbReference>
<evidence type="ECO:0000256" key="6">
    <source>
        <dbReference type="ARBA" id="ARBA00023014"/>
    </source>
</evidence>
<dbReference type="SUPFAM" id="SSF52343">
    <property type="entry name" value="Ferredoxin reductase-like, C-terminal NADP-linked domain"/>
    <property type="match status" value="1"/>
</dbReference>
<name>A0AAW3HWW1_9BURK</name>
<dbReference type="PANTHER" id="PTHR47354">
    <property type="entry name" value="NADH OXIDOREDUCTASE HCR"/>
    <property type="match status" value="1"/>
</dbReference>
<dbReference type="GO" id="GO:0016491">
    <property type="term" value="F:oxidoreductase activity"/>
    <property type="evidence" value="ECO:0007669"/>
    <property type="project" value="UniProtKB-KW"/>
</dbReference>
<accession>A0AAW3HWW1</accession>
<dbReference type="PROSITE" id="PS51085">
    <property type="entry name" value="2FE2S_FER_2"/>
    <property type="match status" value="1"/>
</dbReference>
<keyword evidence="3" id="KW-0479">Metal-binding</keyword>
<dbReference type="SUPFAM" id="SSF63380">
    <property type="entry name" value="Riboflavin synthase domain-like"/>
    <property type="match status" value="1"/>
</dbReference>
<dbReference type="CDD" id="cd06185">
    <property type="entry name" value="PDR_like"/>
    <property type="match status" value="1"/>
</dbReference>
<dbReference type="InterPro" id="IPR039261">
    <property type="entry name" value="FNR_nucleotide-bd"/>
</dbReference>
<dbReference type="InterPro" id="IPR036010">
    <property type="entry name" value="2Fe-2S_ferredoxin-like_sf"/>
</dbReference>
<evidence type="ECO:0000256" key="5">
    <source>
        <dbReference type="ARBA" id="ARBA00023004"/>
    </source>
</evidence>
<evidence type="ECO:0000256" key="2">
    <source>
        <dbReference type="ARBA" id="ARBA00022714"/>
    </source>
</evidence>
<keyword evidence="1" id="KW-0285">Flavoprotein</keyword>
<dbReference type="InterPro" id="IPR017927">
    <property type="entry name" value="FAD-bd_FR_type"/>
</dbReference>
<gene>
    <name evidence="9" type="ORF">AFM18_25005</name>
</gene>
<dbReference type="PRINTS" id="PR00409">
    <property type="entry name" value="PHDIOXRDTASE"/>
</dbReference>
<comment type="caution">
    <text evidence="9">The sequence shown here is derived from an EMBL/GenBank/DDBJ whole genome shotgun (WGS) entry which is preliminary data.</text>
</comment>
<dbReference type="InterPro" id="IPR050415">
    <property type="entry name" value="MRET"/>
</dbReference>
<dbReference type="InterPro" id="IPR001041">
    <property type="entry name" value="2Fe-2S_ferredoxin-type"/>
</dbReference>
<feature type="domain" description="2Fe-2S ferredoxin-type" evidence="7">
    <location>
        <begin position="240"/>
        <end position="323"/>
    </location>
</feature>
<dbReference type="Gene3D" id="3.40.50.80">
    <property type="entry name" value="Nucleotide-binding domain of ferredoxin-NADP reductase (FNR) module"/>
    <property type="match status" value="1"/>
</dbReference>
<dbReference type="Gene3D" id="3.10.20.30">
    <property type="match status" value="1"/>
</dbReference>
<dbReference type="Pfam" id="PF00111">
    <property type="entry name" value="Fer2"/>
    <property type="match status" value="1"/>
</dbReference>
<dbReference type="AlphaFoldDB" id="A0AAW3HWW1"/>
<dbReference type="PANTHER" id="PTHR47354:SF1">
    <property type="entry name" value="CARNITINE MONOOXYGENASE REDUCTASE SUBUNIT"/>
    <property type="match status" value="1"/>
</dbReference>
<organism evidence="9 10">
    <name type="scientific">Achromobacter spanius</name>
    <dbReference type="NCBI Taxonomy" id="217203"/>
    <lineage>
        <taxon>Bacteria</taxon>
        <taxon>Pseudomonadati</taxon>
        <taxon>Pseudomonadota</taxon>
        <taxon>Betaproteobacteria</taxon>
        <taxon>Burkholderiales</taxon>
        <taxon>Alcaligenaceae</taxon>
        <taxon>Achromobacter</taxon>
    </lineage>
</organism>
<evidence type="ECO:0000313" key="9">
    <source>
        <dbReference type="EMBL" id="KNE24583.1"/>
    </source>
</evidence>
<sequence>MADSNSQEAAVFPLKIVASNQAAQGIRSFELAREDATELPEFSAGSHIKIQVPNGEWRKYSLCNDPSERYRYVITVKREAQGRGGSISMVDEAKEGETVLVSPPDNAFPLVENPGALTFIAGGIGITPMLSMIRSFGELPPAPWKLYYLSQAPETTAFLEELGSDSYRSNVKIHHDRGDANACFDLWPILEKPNRGHVYCCGPRGLMEAVRDMSGHWSPNRIHFESFLEGGGKKPDDKSFLVELARSGKTFEVPVGKSILSVLLAAGTRVGYSCESGTCGSCRTTMLEGTADHRDMVLLPEEQESQIMVCVSRATCEKLVLDL</sequence>
<keyword evidence="5" id="KW-0408">Iron</keyword>
<evidence type="ECO:0000256" key="3">
    <source>
        <dbReference type="ARBA" id="ARBA00022723"/>
    </source>
</evidence>
<evidence type="ECO:0000313" key="10">
    <source>
        <dbReference type="Proteomes" id="UP000037511"/>
    </source>
</evidence>
<dbReference type="EMBL" id="LGVG01000046">
    <property type="protein sequence ID" value="KNE24583.1"/>
    <property type="molecule type" value="Genomic_DNA"/>
</dbReference>
<dbReference type="InterPro" id="IPR008333">
    <property type="entry name" value="Cbr1-like_FAD-bd_dom"/>
</dbReference>
<protein>
    <submittedName>
        <fullName evidence="9">Phthalate 4,5-dioxygenase</fullName>
    </submittedName>
</protein>
<dbReference type="InterPro" id="IPR017938">
    <property type="entry name" value="Riboflavin_synthase-like_b-brl"/>
</dbReference>
<keyword evidence="6" id="KW-0411">Iron-sulfur</keyword>
<dbReference type="GO" id="GO:0046872">
    <property type="term" value="F:metal ion binding"/>
    <property type="evidence" value="ECO:0007669"/>
    <property type="project" value="UniProtKB-KW"/>
</dbReference>
<dbReference type="CDD" id="cd00207">
    <property type="entry name" value="fer2"/>
    <property type="match status" value="1"/>
</dbReference>
<feature type="domain" description="FAD-binding FR-type" evidence="8">
    <location>
        <begin position="9"/>
        <end position="111"/>
    </location>
</feature>
<evidence type="ECO:0000256" key="1">
    <source>
        <dbReference type="ARBA" id="ARBA00022630"/>
    </source>
</evidence>
<reference evidence="9 10" key="1">
    <citation type="submission" date="2015-07" db="EMBL/GenBank/DDBJ databases">
        <title>Draft genome of Achromobacter spanius.</title>
        <authorList>
            <person name="Wang X."/>
        </authorList>
    </citation>
    <scope>NUCLEOTIDE SEQUENCE [LARGE SCALE GENOMIC DNA]</scope>
    <source>
        <strain evidence="9 10">CGMCC9173</strain>
    </source>
</reference>
<proteinExistence type="predicted"/>
<dbReference type="SUPFAM" id="SSF54292">
    <property type="entry name" value="2Fe-2S ferredoxin-like"/>
    <property type="match status" value="1"/>
</dbReference>
<dbReference type="GO" id="GO:0051537">
    <property type="term" value="F:2 iron, 2 sulfur cluster binding"/>
    <property type="evidence" value="ECO:0007669"/>
    <property type="project" value="UniProtKB-KW"/>
</dbReference>